<comment type="PTM">
    <text evidence="6">Under oxidizing conditions two disulfide bonds are formed involving the reactive cysteines. Under reducing conditions zinc is bound to the reactive cysteines and the protein is inactive.</text>
</comment>
<evidence type="ECO:0000256" key="5">
    <source>
        <dbReference type="ARBA" id="ARBA00023284"/>
    </source>
</evidence>
<keyword evidence="3 6" id="KW-1015">Disulfide bond</keyword>
<feature type="disulfide bond" description="Redox-active" evidence="6">
    <location>
        <begin position="270"/>
        <end position="273"/>
    </location>
</feature>
<dbReference type="Proteomes" id="UP001152173">
    <property type="component" value="Unassembled WGS sequence"/>
</dbReference>
<evidence type="ECO:0000313" key="7">
    <source>
        <dbReference type="EMBL" id="MCZ8538519.1"/>
    </source>
</evidence>
<keyword evidence="8" id="KW-1185">Reference proteome</keyword>
<protein>
    <recommendedName>
        <fullName evidence="6">33 kDa chaperonin</fullName>
    </recommendedName>
    <alternativeName>
        <fullName evidence="6">Heat shock protein 33 homolog</fullName>
        <shortName evidence="6">HSP33</shortName>
    </alternativeName>
</protein>
<evidence type="ECO:0000256" key="6">
    <source>
        <dbReference type="HAMAP-Rule" id="MF_00117"/>
    </source>
</evidence>
<keyword evidence="1 6" id="KW-0963">Cytoplasm</keyword>
<dbReference type="GO" id="GO:0044183">
    <property type="term" value="F:protein folding chaperone"/>
    <property type="evidence" value="ECO:0007669"/>
    <property type="project" value="TreeGrafter"/>
</dbReference>
<reference evidence="7" key="1">
    <citation type="submission" date="2022-05" db="EMBL/GenBank/DDBJ databases">
        <authorList>
            <person name="Colautti A."/>
            <person name="Iacumin L."/>
        </authorList>
    </citation>
    <scope>NUCLEOTIDE SEQUENCE</scope>
    <source>
        <strain evidence="7">SK 55</strain>
    </source>
</reference>
<dbReference type="RefSeq" id="WP_269927584.1">
    <property type="nucleotide sequence ID" value="NZ_JAMKBJ010000018.1"/>
</dbReference>
<name>A0A9X3LL80_9BACL</name>
<accession>A0A9X3LL80</accession>
<evidence type="ECO:0000256" key="3">
    <source>
        <dbReference type="ARBA" id="ARBA00023157"/>
    </source>
</evidence>
<dbReference type="InterPro" id="IPR016153">
    <property type="entry name" value="Heat_shock_Hsp33_N"/>
</dbReference>
<dbReference type="GO" id="GO:0005737">
    <property type="term" value="C:cytoplasm"/>
    <property type="evidence" value="ECO:0007669"/>
    <property type="project" value="UniProtKB-SubCell"/>
</dbReference>
<comment type="subcellular location">
    <subcellularLocation>
        <location evidence="6">Cytoplasm</location>
    </subcellularLocation>
</comment>
<dbReference type="PANTHER" id="PTHR30111:SF1">
    <property type="entry name" value="33 KDA CHAPERONIN"/>
    <property type="match status" value="1"/>
</dbReference>
<dbReference type="Gene3D" id="3.90.1280.10">
    <property type="entry name" value="HSP33 redox switch-like"/>
    <property type="match status" value="1"/>
</dbReference>
<dbReference type="Pfam" id="PF01430">
    <property type="entry name" value="HSP33"/>
    <property type="match status" value="1"/>
</dbReference>
<dbReference type="HAMAP" id="MF_00117">
    <property type="entry name" value="HslO"/>
    <property type="match status" value="1"/>
</dbReference>
<comment type="caution">
    <text evidence="7">The sequence shown here is derived from an EMBL/GenBank/DDBJ whole genome shotgun (WGS) entry which is preliminary data.</text>
</comment>
<dbReference type="NCBIfam" id="NF001033">
    <property type="entry name" value="PRK00114.1"/>
    <property type="match status" value="1"/>
</dbReference>
<sequence>MSDYLVRALAFDGKVRAFSVRTTDTVGEAQQRHGTWPTASAALGRTMTAGVMMGAMLKGEDKLTVKVEGKGPIGAIIVDSNSKGEVRGYASNPQTHFDLNEHGKLDVRRAVGTDGMLTIVKDLGLRDFFTGSVPIVSGELGEDFTYYFAASEQVPSSVGLGVLVNPDNTILAAGGFIIQLMPGIEDETITIIEEKLSSMEPVSKLIARGLSPEELLQEILGAENVQILDQMPVSFDCNCSKERFGTAILGLGEAEIREMIEEDGSAEAQCHFCMETYHYSQEELESYIDEIKS</sequence>
<dbReference type="Gene3D" id="3.55.30.10">
    <property type="entry name" value="Hsp33 domain"/>
    <property type="match status" value="1"/>
</dbReference>
<dbReference type="SUPFAM" id="SSF64397">
    <property type="entry name" value="Hsp33 domain"/>
    <property type="match status" value="1"/>
</dbReference>
<gene>
    <name evidence="6 7" type="primary">hslO</name>
    <name evidence="7" type="ORF">M9R32_15095</name>
</gene>
<dbReference type="EMBL" id="JAMKBJ010000018">
    <property type="protein sequence ID" value="MCZ8538519.1"/>
    <property type="molecule type" value="Genomic_DNA"/>
</dbReference>
<dbReference type="PANTHER" id="PTHR30111">
    <property type="entry name" value="33 KDA CHAPERONIN"/>
    <property type="match status" value="1"/>
</dbReference>
<evidence type="ECO:0000256" key="1">
    <source>
        <dbReference type="ARBA" id="ARBA00022490"/>
    </source>
</evidence>
<dbReference type="GO" id="GO:0042026">
    <property type="term" value="P:protein refolding"/>
    <property type="evidence" value="ECO:0007669"/>
    <property type="project" value="TreeGrafter"/>
</dbReference>
<dbReference type="AlphaFoldDB" id="A0A9X3LL80"/>
<comment type="function">
    <text evidence="6">Redox regulated molecular chaperone. Protects both thermally unfolding and oxidatively damaged proteins from irreversible aggregation. Plays an important role in the bacterial defense system toward oxidative stress.</text>
</comment>
<evidence type="ECO:0000313" key="8">
    <source>
        <dbReference type="Proteomes" id="UP001152173"/>
    </source>
</evidence>
<keyword evidence="2 6" id="KW-0862">Zinc</keyword>
<keyword evidence="4 6" id="KW-0143">Chaperone</keyword>
<dbReference type="InterPro" id="IPR016154">
    <property type="entry name" value="Heat_shock_Hsp33_C"/>
</dbReference>
<dbReference type="PIRSF" id="PIRSF005261">
    <property type="entry name" value="Heat_shock_Hsp33"/>
    <property type="match status" value="1"/>
</dbReference>
<evidence type="ECO:0000256" key="2">
    <source>
        <dbReference type="ARBA" id="ARBA00022833"/>
    </source>
</evidence>
<comment type="similarity">
    <text evidence="6">Belongs to the HSP33 family.</text>
</comment>
<dbReference type="InterPro" id="IPR000397">
    <property type="entry name" value="Heat_shock_Hsp33"/>
</dbReference>
<organism evidence="7 8">
    <name type="scientific">Paenisporosarcina quisquiliarum</name>
    <dbReference type="NCBI Taxonomy" id="365346"/>
    <lineage>
        <taxon>Bacteria</taxon>
        <taxon>Bacillati</taxon>
        <taxon>Bacillota</taxon>
        <taxon>Bacilli</taxon>
        <taxon>Bacillales</taxon>
        <taxon>Caryophanaceae</taxon>
        <taxon>Paenisporosarcina</taxon>
    </lineage>
</organism>
<dbReference type="SUPFAM" id="SSF118352">
    <property type="entry name" value="HSP33 redox switch-like"/>
    <property type="match status" value="1"/>
</dbReference>
<dbReference type="CDD" id="cd00498">
    <property type="entry name" value="Hsp33"/>
    <property type="match status" value="1"/>
</dbReference>
<feature type="disulfide bond" description="Redox-active" evidence="6">
    <location>
        <begin position="237"/>
        <end position="239"/>
    </location>
</feature>
<dbReference type="GO" id="GO:0051082">
    <property type="term" value="F:unfolded protein binding"/>
    <property type="evidence" value="ECO:0007669"/>
    <property type="project" value="UniProtKB-UniRule"/>
</dbReference>
<proteinExistence type="inferred from homology"/>
<evidence type="ECO:0000256" key="4">
    <source>
        <dbReference type="ARBA" id="ARBA00023186"/>
    </source>
</evidence>
<keyword evidence="5 6" id="KW-0676">Redox-active center</keyword>